<dbReference type="PANTHER" id="PTHR42784">
    <property type="entry name" value="PYRANOSE 2-OXIDASE"/>
    <property type="match status" value="1"/>
</dbReference>
<accession>A0ABS1X5T3</accession>
<dbReference type="Proteomes" id="UP000661077">
    <property type="component" value="Unassembled WGS sequence"/>
</dbReference>
<evidence type="ECO:0000256" key="4">
    <source>
        <dbReference type="ARBA" id="ARBA00022827"/>
    </source>
</evidence>
<feature type="domain" description="Glucose-methanol-choline oxidoreductase N-terminal" evidence="6">
    <location>
        <begin position="102"/>
        <end position="236"/>
    </location>
</feature>
<protein>
    <submittedName>
        <fullName evidence="7">GMC family oxidoreductase</fullName>
    </submittedName>
</protein>
<dbReference type="PANTHER" id="PTHR42784:SF1">
    <property type="entry name" value="PYRANOSE 2-OXIDASE"/>
    <property type="match status" value="1"/>
</dbReference>
<evidence type="ECO:0000313" key="7">
    <source>
        <dbReference type="EMBL" id="MBM0108583.1"/>
    </source>
</evidence>
<evidence type="ECO:0000256" key="5">
    <source>
        <dbReference type="ARBA" id="ARBA00023002"/>
    </source>
</evidence>
<evidence type="ECO:0000259" key="6">
    <source>
        <dbReference type="Pfam" id="PF00732"/>
    </source>
</evidence>
<comment type="cofactor">
    <cofactor evidence="1">
        <name>FAD</name>
        <dbReference type="ChEBI" id="CHEBI:57692"/>
    </cofactor>
</comment>
<dbReference type="InterPro" id="IPR036188">
    <property type="entry name" value="FAD/NAD-bd_sf"/>
</dbReference>
<keyword evidence="5" id="KW-0560">Oxidoreductase</keyword>
<evidence type="ECO:0000256" key="2">
    <source>
        <dbReference type="ARBA" id="ARBA00010790"/>
    </source>
</evidence>
<reference evidence="7 8" key="1">
    <citation type="journal article" date="2021" name="Int. J. Syst. Evol. Microbiol.">
        <title>Steroidobacter gossypii sp. nov., isolated from soil of cotton cropping field.</title>
        <authorList>
            <person name="Huang R."/>
            <person name="Yang S."/>
            <person name="Zhen C."/>
            <person name="Liu W."/>
        </authorList>
    </citation>
    <scope>NUCLEOTIDE SEQUENCE [LARGE SCALE GENOMIC DNA]</scope>
    <source>
        <strain evidence="7 8">S1-65</strain>
    </source>
</reference>
<sequence>MSLFRDCESYDCIVVGSGTAGAVIARELSGRGQRVLILERGQYLPLKETVWTLGSMFNEVPVADQLKDARVYAAGGSSAMFMAVMDEPPIDAYRALGIDLQPAYDAIRLQVPLAEMPDALMSPQAHRVREAAIALGYDWKKKLMLIDQSKCNGVYSYDAKWKALAFVDEAVRQGAVLKCGALAERVLIESGRAVGVECRIREGAFRSRTVQFRAERVVVCAGSLASPLLLRGSGLQHVAAGGYYIDPSFTLFGRVPGLRGIDSFCGTMEATLEKGIVLKDANVHKLPFRMFMLQYMQVTRMFAYSESIGVTVMAHDEVGGGLSADGRYHKTLDAAVFDKLARGEQAARAILERAGAVDVFKAPMFSGGALGTLRIGSDVDANLETSVRDLYVCDGSLIPENGRVAPTLTLLCLAKYLANILTQSRNAHAEAEIVAA</sequence>
<proteinExistence type="inferred from homology"/>
<keyword evidence="8" id="KW-1185">Reference proteome</keyword>
<name>A0ABS1X5T3_9GAMM</name>
<comment type="caution">
    <text evidence="7">The sequence shown here is derived from an EMBL/GenBank/DDBJ whole genome shotgun (WGS) entry which is preliminary data.</text>
</comment>
<gene>
    <name evidence="7" type="ORF">JM946_27940</name>
</gene>
<dbReference type="SUPFAM" id="SSF51905">
    <property type="entry name" value="FAD/NAD(P)-binding domain"/>
    <property type="match status" value="1"/>
</dbReference>
<keyword evidence="3" id="KW-0285">Flavoprotein</keyword>
<dbReference type="InterPro" id="IPR000172">
    <property type="entry name" value="GMC_OxRdtase_N"/>
</dbReference>
<dbReference type="RefSeq" id="WP_203170732.1">
    <property type="nucleotide sequence ID" value="NZ_JAEVLS010000008.1"/>
</dbReference>
<keyword evidence="4" id="KW-0274">FAD</keyword>
<organism evidence="7 8">
    <name type="scientific">Steroidobacter gossypii</name>
    <dbReference type="NCBI Taxonomy" id="2805490"/>
    <lineage>
        <taxon>Bacteria</taxon>
        <taxon>Pseudomonadati</taxon>
        <taxon>Pseudomonadota</taxon>
        <taxon>Gammaproteobacteria</taxon>
        <taxon>Steroidobacterales</taxon>
        <taxon>Steroidobacteraceae</taxon>
        <taxon>Steroidobacter</taxon>
    </lineage>
</organism>
<dbReference type="InterPro" id="IPR051473">
    <property type="entry name" value="P2Ox-like"/>
</dbReference>
<dbReference type="Pfam" id="PF00732">
    <property type="entry name" value="GMC_oxred_N"/>
    <property type="match status" value="1"/>
</dbReference>
<comment type="similarity">
    <text evidence="2">Belongs to the GMC oxidoreductase family.</text>
</comment>
<evidence type="ECO:0000313" key="8">
    <source>
        <dbReference type="Proteomes" id="UP000661077"/>
    </source>
</evidence>
<dbReference type="EMBL" id="JAEVLS010000008">
    <property type="protein sequence ID" value="MBM0108583.1"/>
    <property type="molecule type" value="Genomic_DNA"/>
</dbReference>
<evidence type="ECO:0000256" key="3">
    <source>
        <dbReference type="ARBA" id="ARBA00022630"/>
    </source>
</evidence>
<dbReference type="Gene3D" id="3.50.50.60">
    <property type="entry name" value="FAD/NAD(P)-binding domain"/>
    <property type="match status" value="2"/>
</dbReference>
<evidence type="ECO:0000256" key="1">
    <source>
        <dbReference type="ARBA" id="ARBA00001974"/>
    </source>
</evidence>